<feature type="compositionally biased region" description="Low complexity" evidence="1">
    <location>
        <begin position="56"/>
        <end position="65"/>
    </location>
</feature>
<feature type="compositionally biased region" description="Polar residues" evidence="1">
    <location>
        <begin position="24"/>
        <end position="35"/>
    </location>
</feature>
<protein>
    <submittedName>
        <fullName evidence="2">Uncharacterized protein</fullName>
    </submittedName>
</protein>
<comment type="caution">
    <text evidence="2">The sequence shown here is derived from an EMBL/GenBank/DDBJ whole genome shotgun (WGS) entry which is preliminary data.</text>
</comment>
<reference evidence="2 3" key="2">
    <citation type="submission" date="2018-04" db="EMBL/GenBank/DDBJ databases">
        <title>Thauera lacus sp. nov., isolated from an saline lake in Inner Mongolia, China.</title>
        <authorList>
            <person name="Liang Q.-Y."/>
        </authorList>
    </citation>
    <scope>NUCLEOTIDE SEQUENCE [LARGE SCALE GENOMIC DNA]</scope>
    <source>
        <strain evidence="2 3">D20</strain>
    </source>
</reference>
<gene>
    <name evidence="2" type="ORF">C8261_00105</name>
</gene>
<feature type="region of interest" description="Disordered" evidence="1">
    <location>
        <begin position="1"/>
        <end position="77"/>
    </location>
</feature>
<dbReference type="Proteomes" id="UP000241193">
    <property type="component" value="Unassembled WGS sequence"/>
</dbReference>
<evidence type="ECO:0000256" key="1">
    <source>
        <dbReference type="SAM" id="MobiDB-lite"/>
    </source>
</evidence>
<sequence>MKWHTASSASRTITSWISIPAPTLPSTTPARTSSKNGRKSSTRWNMRCLTDGPAASRSPRSSRFPPIRPLTSRSGST</sequence>
<accession>A0A2T4IJB9</accession>
<reference evidence="2 3" key="1">
    <citation type="submission" date="2018-03" db="EMBL/GenBank/DDBJ databases">
        <authorList>
            <person name="Keele B.F."/>
        </authorList>
    </citation>
    <scope>NUCLEOTIDE SEQUENCE [LARGE SCALE GENOMIC DNA]</scope>
    <source>
        <strain evidence="2 3">D20</strain>
    </source>
</reference>
<dbReference type="EMBL" id="PZKC01000001">
    <property type="protein sequence ID" value="PTD97869.1"/>
    <property type="molecule type" value="Genomic_DNA"/>
</dbReference>
<dbReference type="AlphaFoldDB" id="A0A2T4IJB9"/>
<name>A0A2T4IJB9_9RHOO</name>
<keyword evidence="3" id="KW-1185">Reference proteome</keyword>
<evidence type="ECO:0000313" key="2">
    <source>
        <dbReference type="EMBL" id="PTD97869.1"/>
    </source>
</evidence>
<organism evidence="2 3">
    <name type="scientific">Pseudothauera lacus</name>
    <dbReference type="NCBI Taxonomy" id="2136175"/>
    <lineage>
        <taxon>Bacteria</taxon>
        <taxon>Pseudomonadati</taxon>
        <taxon>Pseudomonadota</taxon>
        <taxon>Betaproteobacteria</taxon>
        <taxon>Rhodocyclales</taxon>
        <taxon>Zoogloeaceae</taxon>
        <taxon>Pseudothauera</taxon>
    </lineage>
</organism>
<feature type="compositionally biased region" description="Polar residues" evidence="1">
    <location>
        <begin position="1"/>
        <end position="17"/>
    </location>
</feature>
<evidence type="ECO:0000313" key="3">
    <source>
        <dbReference type="Proteomes" id="UP000241193"/>
    </source>
</evidence>
<proteinExistence type="predicted"/>